<dbReference type="RefSeq" id="WP_107865170.1">
    <property type="nucleotide sequence ID" value="NZ_QAON01000004.1"/>
</dbReference>
<dbReference type="InterPro" id="IPR036188">
    <property type="entry name" value="FAD/NAD-bd_sf"/>
</dbReference>
<proteinExistence type="predicted"/>
<keyword evidence="2" id="KW-1185">Reference proteome</keyword>
<dbReference type="Gene3D" id="3.50.50.60">
    <property type="entry name" value="FAD/NAD(P)-binding domain"/>
    <property type="match status" value="1"/>
</dbReference>
<gene>
    <name evidence="1" type="ORF">C8N29_104223</name>
</gene>
<accession>A0A2T5J1A8</accession>
<comment type="caution">
    <text evidence="1">The sequence shown here is derived from an EMBL/GenBank/DDBJ whole genome shotgun (WGS) entry which is preliminary data.</text>
</comment>
<evidence type="ECO:0000313" key="2">
    <source>
        <dbReference type="Proteomes" id="UP000244223"/>
    </source>
</evidence>
<dbReference type="InterPro" id="IPR050464">
    <property type="entry name" value="Zeta_carotene_desat/Oxidored"/>
</dbReference>
<dbReference type="EMBL" id="QAON01000004">
    <property type="protein sequence ID" value="PTQ90178.1"/>
    <property type="molecule type" value="Genomic_DNA"/>
</dbReference>
<dbReference type="PANTHER" id="PTHR42923">
    <property type="entry name" value="PROTOPORPHYRINOGEN OXIDASE"/>
    <property type="match status" value="1"/>
</dbReference>
<sequence length="531" mass="59846">MKRRQFITGTAASLLTACQDYSSWFDLPPWLPITVLKPAMQQGHYLRHLKQLPVAQGERRIGTLIIGSGIAGLTAAWRLQQQGYQDFLLLMGGERFGNANAGQWQDVAYPRGGHYLPLPTLESTHIREMLAAWKIIEKDPFSLKPTYDELSLVHAPDERILINQQWHEGLLAHPDKNSQSQQQRFFQLMNDYQQQRGNDGKPVFTIPLASCSMDDTWRALDKLTFAQWLKQQGFNDAALGWYVDYACKDDYGLDSQQISAWAGIHYFASRHGLAANASDNTVLTWPEGLQHLAAKMLPRQQQLVNGFALNIQEQKDGVNVLYLDTTSNKVFNIKAQQVICATPLHVTKHLLPQLKGDGINWQHDMPVHAPWLVSNFYVDKFPQELKGNDLAWDNVVYGSPHLGYVVATHQWLRAAKPQYTVFTAYHAFNSASTATRQWLSTATTSELLDLGIADLKTAYGTQLWISVKGVELCVRGHAMAAPTVGFLNNKSRHYLQQADGRILFAHSDLSGYSIFEEAAWWGWQAANKVVS</sequence>
<dbReference type="OrthoDB" id="9803192at2"/>
<dbReference type="SUPFAM" id="SSF51905">
    <property type="entry name" value="FAD/NAD(P)-binding domain"/>
    <property type="match status" value="1"/>
</dbReference>
<organism evidence="1 2">
    <name type="scientific">Agitococcus lubricus</name>
    <dbReference type="NCBI Taxonomy" id="1077255"/>
    <lineage>
        <taxon>Bacteria</taxon>
        <taxon>Pseudomonadati</taxon>
        <taxon>Pseudomonadota</taxon>
        <taxon>Gammaproteobacteria</taxon>
        <taxon>Moraxellales</taxon>
        <taxon>Moraxellaceae</taxon>
        <taxon>Agitococcus</taxon>
    </lineage>
</organism>
<dbReference type="AlphaFoldDB" id="A0A2T5J1A8"/>
<dbReference type="GO" id="GO:0016491">
    <property type="term" value="F:oxidoreductase activity"/>
    <property type="evidence" value="ECO:0007669"/>
    <property type="project" value="TreeGrafter"/>
</dbReference>
<evidence type="ECO:0000313" key="1">
    <source>
        <dbReference type="EMBL" id="PTQ90178.1"/>
    </source>
</evidence>
<name>A0A2T5J1A8_9GAMM</name>
<dbReference type="Pfam" id="PF13450">
    <property type="entry name" value="NAD_binding_8"/>
    <property type="match status" value="1"/>
</dbReference>
<protein>
    <submittedName>
        <fullName evidence="1">Protoporphyrinogen oxidase</fullName>
    </submittedName>
</protein>
<reference evidence="1 2" key="1">
    <citation type="submission" date="2018-04" db="EMBL/GenBank/DDBJ databases">
        <title>Genomic Encyclopedia of Archaeal and Bacterial Type Strains, Phase II (KMG-II): from individual species to whole genera.</title>
        <authorList>
            <person name="Goeker M."/>
        </authorList>
    </citation>
    <scope>NUCLEOTIDE SEQUENCE [LARGE SCALE GENOMIC DNA]</scope>
    <source>
        <strain evidence="1 2">DSM 5822</strain>
    </source>
</reference>
<dbReference type="Proteomes" id="UP000244223">
    <property type="component" value="Unassembled WGS sequence"/>
</dbReference>
<dbReference type="PROSITE" id="PS51257">
    <property type="entry name" value="PROKAR_LIPOPROTEIN"/>
    <property type="match status" value="1"/>
</dbReference>